<feature type="region of interest" description="Disordered" evidence="1">
    <location>
        <begin position="355"/>
        <end position="414"/>
    </location>
</feature>
<feature type="compositionally biased region" description="Polar residues" evidence="1">
    <location>
        <begin position="265"/>
        <end position="276"/>
    </location>
</feature>
<feature type="compositionally biased region" description="Polar residues" evidence="1">
    <location>
        <begin position="567"/>
        <end position="587"/>
    </location>
</feature>
<feature type="compositionally biased region" description="Basic and acidic residues" evidence="1">
    <location>
        <begin position="98"/>
        <end position="109"/>
    </location>
</feature>
<evidence type="ECO:0000313" key="2">
    <source>
        <dbReference type="EMBL" id="RWA05931.1"/>
    </source>
</evidence>
<sequence length="598" mass="63614">MASLINVDAPGAYPTTPSNEEPLQQTQHSGHGFTDSRVPMGESSLDHGADSISSRQTPVQSTQRNNDTPRSLGNGDTHFSGHHFKGSGIYVDGSSFSREGESEGNHEKPGLMTGAYSRVGSRDSSFARTTNYTYDNTSTKQLLRDKDLPPYDDAKPLNTPTNLFTPTNTPAELQNSNSNFTNSTATNANEYADQDRNKVQGGLRGKSHTEHSEPYWGSIPFGVGVYNGVAGHGSNESTAHQKSFNDIDNTTATSSGVYNGVTGHGSKSTARQSSVDNAYGDAYGPSTTNDASSQQRAFPLAKNADTIETHNADTRNKGSRFQEALTGAGATAAGSYTANKYLNRDSEKEDQIAGKKFKDEKPQNAVQTKPHTVVGSRSHKGREAAPVASVTEDRSLEQQATLGSEGESKGKEDSNLKYYGAATAAAGAGTYGMYKYASRDGATQQVPENEKAPPAASRDTIRDSAQNVPATAGIYGLRKTANREERSSGSEDVSAQNEPVGVGIHGLRKHPKSGNANEQADGTPSGTTESQLERDSRSIPTYNDRYNDNVASGNSPSDTRDAERSSSDSSHGGQYNVLSSGTPSGINLEQAHISRGHH</sequence>
<organism evidence="2 3">
    <name type="scientific">Xylaria grammica</name>
    <dbReference type="NCBI Taxonomy" id="363999"/>
    <lineage>
        <taxon>Eukaryota</taxon>
        <taxon>Fungi</taxon>
        <taxon>Dikarya</taxon>
        <taxon>Ascomycota</taxon>
        <taxon>Pezizomycotina</taxon>
        <taxon>Sordariomycetes</taxon>
        <taxon>Xylariomycetidae</taxon>
        <taxon>Xylariales</taxon>
        <taxon>Xylariaceae</taxon>
        <taxon>Xylaria</taxon>
    </lineage>
</organism>
<feature type="region of interest" description="Disordered" evidence="1">
    <location>
        <begin position="440"/>
        <end position="598"/>
    </location>
</feature>
<gene>
    <name evidence="2" type="ORF">EKO27_g9187</name>
</gene>
<dbReference type="EMBL" id="RYZI01000385">
    <property type="protein sequence ID" value="RWA05931.1"/>
    <property type="molecule type" value="Genomic_DNA"/>
</dbReference>
<feature type="compositionally biased region" description="Polar residues" evidence="1">
    <location>
        <begin position="15"/>
        <end position="29"/>
    </location>
</feature>
<feature type="compositionally biased region" description="Basic and acidic residues" evidence="1">
    <location>
        <begin position="142"/>
        <end position="155"/>
    </location>
</feature>
<dbReference type="AlphaFoldDB" id="A0A439CV27"/>
<evidence type="ECO:0000313" key="3">
    <source>
        <dbReference type="Proteomes" id="UP000286045"/>
    </source>
</evidence>
<feature type="compositionally biased region" description="Polar residues" evidence="1">
    <location>
        <begin position="514"/>
        <end position="530"/>
    </location>
</feature>
<keyword evidence="3" id="KW-1185">Reference proteome</keyword>
<feature type="region of interest" description="Disordered" evidence="1">
    <location>
        <begin position="1"/>
        <end position="216"/>
    </location>
</feature>
<feature type="compositionally biased region" description="Polar residues" evidence="1">
    <location>
        <begin position="122"/>
        <end position="141"/>
    </location>
</feature>
<feature type="compositionally biased region" description="Polar residues" evidence="1">
    <location>
        <begin position="285"/>
        <end position="295"/>
    </location>
</feature>
<comment type="caution">
    <text evidence="2">The sequence shown here is derived from an EMBL/GenBank/DDBJ whole genome shotgun (WGS) entry which is preliminary data.</text>
</comment>
<evidence type="ECO:0000256" key="1">
    <source>
        <dbReference type="SAM" id="MobiDB-lite"/>
    </source>
</evidence>
<feature type="compositionally biased region" description="Low complexity" evidence="1">
    <location>
        <begin position="156"/>
        <end position="189"/>
    </location>
</feature>
<feature type="compositionally biased region" description="Polar residues" evidence="1">
    <location>
        <begin position="51"/>
        <end position="71"/>
    </location>
</feature>
<accession>A0A439CV27</accession>
<dbReference type="Proteomes" id="UP000286045">
    <property type="component" value="Unassembled WGS sequence"/>
</dbReference>
<name>A0A439CV27_9PEZI</name>
<feature type="region of interest" description="Disordered" evidence="1">
    <location>
        <begin position="258"/>
        <end position="295"/>
    </location>
</feature>
<proteinExistence type="predicted"/>
<protein>
    <submittedName>
        <fullName evidence="2">Uncharacterized protein</fullName>
    </submittedName>
</protein>
<reference evidence="2 3" key="1">
    <citation type="submission" date="2018-12" db="EMBL/GenBank/DDBJ databases">
        <title>Draft genome sequence of Xylaria grammica IHI A82.</title>
        <authorList>
            <person name="Buettner E."/>
            <person name="Kellner H."/>
        </authorList>
    </citation>
    <scope>NUCLEOTIDE SEQUENCE [LARGE SCALE GENOMIC DNA]</scope>
    <source>
        <strain evidence="2 3">IHI A82</strain>
    </source>
</reference>